<dbReference type="EMBL" id="JAGTXO010000009">
    <property type="protein sequence ID" value="KAG8465752.1"/>
    <property type="molecule type" value="Genomic_DNA"/>
</dbReference>
<evidence type="ECO:0000256" key="3">
    <source>
        <dbReference type="SAM" id="Phobius"/>
    </source>
</evidence>
<dbReference type="GO" id="GO:0016906">
    <property type="term" value="F:sterol 3-beta-glucosyltransferase activity"/>
    <property type="evidence" value="ECO:0007669"/>
    <property type="project" value="UniProtKB-ARBA"/>
</dbReference>
<organism evidence="6 7">
    <name type="scientific">Diacronema lutheri</name>
    <name type="common">Unicellular marine alga</name>
    <name type="synonym">Monochrysis lutheri</name>
    <dbReference type="NCBI Taxonomy" id="2081491"/>
    <lineage>
        <taxon>Eukaryota</taxon>
        <taxon>Haptista</taxon>
        <taxon>Haptophyta</taxon>
        <taxon>Pavlovophyceae</taxon>
        <taxon>Pavlovales</taxon>
        <taxon>Pavlovaceae</taxon>
        <taxon>Diacronema</taxon>
    </lineage>
</organism>
<accession>A0A8J5XPE0</accession>
<dbReference type="SUPFAM" id="SSF53756">
    <property type="entry name" value="UDP-Glycosyltransferase/glycogen phosphorylase"/>
    <property type="match status" value="1"/>
</dbReference>
<keyword evidence="3" id="KW-0812">Transmembrane</keyword>
<dbReference type="PANTHER" id="PTHR48050:SF13">
    <property type="entry name" value="STEROL 3-BETA-GLUCOSYLTRANSFERASE UGT80A2"/>
    <property type="match status" value="1"/>
</dbReference>
<keyword evidence="3" id="KW-1133">Transmembrane helix</keyword>
<dbReference type="FunFam" id="3.40.50.2000:FF:000009">
    <property type="entry name" value="Sterol 3-beta-glucosyltransferase UGT80A2"/>
    <property type="match status" value="1"/>
</dbReference>
<evidence type="ECO:0000259" key="4">
    <source>
        <dbReference type="Pfam" id="PF03033"/>
    </source>
</evidence>
<protein>
    <recommendedName>
        <fullName evidence="8">Glycosyltransferase family 28 N-terminal domain-containing protein</fullName>
    </recommendedName>
</protein>
<dbReference type="AlphaFoldDB" id="A0A8J5XPE0"/>
<dbReference type="InterPro" id="IPR050426">
    <property type="entry name" value="Glycosyltransferase_28"/>
</dbReference>
<dbReference type="Pfam" id="PF06722">
    <property type="entry name" value="EryCIII-like_C"/>
    <property type="match status" value="1"/>
</dbReference>
<dbReference type="PANTHER" id="PTHR48050">
    <property type="entry name" value="STEROL 3-BETA-GLUCOSYLTRANSFERASE"/>
    <property type="match status" value="1"/>
</dbReference>
<dbReference type="InterPro" id="IPR004276">
    <property type="entry name" value="GlycoTrans_28_N"/>
</dbReference>
<gene>
    <name evidence="6" type="ORF">KFE25_005322</name>
</gene>
<dbReference type="Proteomes" id="UP000751190">
    <property type="component" value="Unassembled WGS sequence"/>
</dbReference>
<evidence type="ECO:0008006" key="8">
    <source>
        <dbReference type="Google" id="ProtNLM"/>
    </source>
</evidence>
<feature type="transmembrane region" description="Helical" evidence="3">
    <location>
        <begin position="580"/>
        <end position="600"/>
    </location>
</feature>
<feature type="transmembrane region" description="Helical" evidence="3">
    <location>
        <begin position="548"/>
        <end position="568"/>
    </location>
</feature>
<dbReference type="Gene3D" id="3.40.50.2000">
    <property type="entry name" value="Glycogen Phosphorylase B"/>
    <property type="match status" value="2"/>
</dbReference>
<evidence type="ECO:0000313" key="7">
    <source>
        <dbReference type="Proteomes" id="UP000751190"/>
    </source>
</evidence>
<dbReference type="InterPro" id="IPR002213">
    <property type="entry name" value="UDP_glucos_trans"/>
</dbReference>
<proteinExistence type="predicted"/>
<feature type="domain" description="Erythromycin biosynthesis protein CIII-like C-terminal" evidence="5">
    <location>
        <begin position="358"/>
        <end position="450"/>
    </location>
</feature>
<evidence type="ECO:0000259" key="5">
    <source>
        <dbReference type="Pfam" id="PF06722"/>
    </source>
</evidence>
<dbReference type="CDD" id="cd03784">
    <property type="entry name" value="GT1_Gtf-like"/>
    <property type="match status" value="1"/>
</dbReference>
<comment type="caution">
    <text evidence="6">The sequence shown here is derived from an EMBL/GenBank/DDBJ whole genome shotgun (WGS) entry which is preliminary data.</text>
</comment>
<evidence type="ECO:0000256" key="2">
    <source>
        <dbReference type="SAM" id="MobiDB-lite"/>
    </source>
</evidence>
<feature type="domain" description="Glycosyltransferase family 28 N-terminal" evidence="4">
    <location>
        <begin position="31"/>
        <end position="178"/>
    </location>
</feature>
<evidence type="ECO:0000256" key="1">
    <source>
        <dbReference type="ARBA" id="ARBA00022679"/>
    </source>
</evidence>
<feature type="region of interest" description="Disordered" evidence="2">
    <location>
        <begin position="898"/>
        <end position="951"/>
    </location>
</feature>
<feature type="compositionally biased region" description="Basic and acidic residues" evidence="2">
    <location>
        <begin position="898"/>
        <end position="910"/>
    </location>
</feature>
<reference evidence="6" key="1">
    <citation type="submission" date="2021-05" db="EMBL/GenBank/DDBJ databases">
        <title>The genome of the haptophyte Pavlova lutheri (Diacronema luteri, Pavlovales) - a model for lipid biosynthesis in eukaryotic algae.</title>
        <authorList>
            <person name="Hulatt C.J."/>
            <person name="Posewitz M.C."/>
        </authorList>
    </citation>
    <scope>NUCLEOTIDE SEQUENCE</scope>
    <source>
        <strain evidence="6">NIVA-4/92</strain>
    </source>
</reference>
<evidence type="ECO:0000313" key="6">
    <source>
        <dbReference type="EMBL" id="KAG8465752.1"/>
    </source>
</evidence>
<dbReference type="Pfam" id="PF03033">
    <property type="entry name" value="Glyco_transf_28"/>
    <property type="match status" value="1"/>
</dbReference>
<dbReference type="InterPro" id="IPR010610">
    <property type="entry name" value="EryCIII-like_C"/>
</dbReference>
<dbReference type="GO" id="GO:0005975">
    <property type="term" value="P:carbohydrate metabolic process"/>
    <property type="evidence" value="ECO:0007669"/>
    <property type="project" value="InterPro"/>
</dbReference>
<keyword evidence="1" id="KW-0808">Transferase</keyword>
<keyword evidence="3" id="KW-0472">Membrane</keyword>
<name>A0A8J5XPE0_DIALT</name>
<feature type="compositionally biased region" description="Low complexity" evidence="2">
    <location>
        <begin position="938"/>
        <end position="951"/>
    </location>
</feature>
<keyword evidence="7" id="KW-1185">Reference proteome</keyword>
<sequence>MVSSFQPPRGRSVSDSTVSALAPVELPALSVAILVVGTHGDVLPFVSLAIALQAKGHRVRIATHVEHRKLVLKHGVEHYPLAGDPKQLSRWMVASGGTIIGEAKRYEPAKLGMLREIVHSLWPAVTAKDPYDFDARPFVADAIIANPVCFGHVHVAEALGVPLHMIFPQPWLPTRAFPHPMSGLSVRAAESELNFKSYSLVDEALWMGNGFIINAWRARVLRLPPLRLGTLGGNLLSKLRVPFSFAWSPALLPKPDDWGEHVEVVGALSPPPSDPLAADAPAFDPRPFEPLLRWLRAGSAPVFVGFGSMLLPHTAALSATIVAAARASGQRVLVQSNWSSLHTAASSGGCCFDIGPCPHDWLLPQVAAVVHHGGAGTTAAGLRAGKPTLVCPFFGDQFLWGERVQRAGVGPAPCPIGQLTADGLAERFRALADEGVRARARELGARMRAEEGVRRAVAHFERWLPRQNMLCDVSLLLRVPERRLARFKVATDVWGGCRLKVSAEVGAVLRSERLMLELAKRVERAGGGARVVGRHLPRRWGIARPSGLAAGVLAGLLGAIVQLCAVLHDVAAVPDRWARSHGVLGCAFGCVLALPLALLLRPVRALLVLADRVAVGLYNGLLSRLDPANGHLAHRAYALDPWQSAGGAERLGLEAVDAEVGAHAQMPVPRAAALLDALDVAAAARRIFVRHGSRANHLHLAGARAIDSVARELVDSPRLGLAPSGAARLGDELRGLPDSFCSFSMFCVLLQRARVTHPAEPPLARSPARLARGCGWHRPGAAGAAVGDVGVAPAPGGAVGLDMGGELRIEGPPWLSTIEEGGAERMRAEAAECIRAEAARLRPASQRALTSESIVSIALLPLLAPVHPLHRAGAPRCGVRPTIARCSSLGVGEHDLADRARARSSERAPQLERNATFPAERVGRASDQLGDELESVEADALGGAPASAPAA</sequence>
<dbReference type="OMA" id="ATHVEHR"/>
<dbReference type="OrthoDB" id="5835829at2759"/>